<sequence length="97" mass="11491">MFICMSCQDNSEKTTTEICEFRGIRYDNRYKTAVISTEHENHDYIVPMTETRYEQLVDELAKAMNEHQLIYLKNGVIFRCRKGEIHNSEPQNITIGW</sequence>
<gene>
    <name evidence="1" type="ORF">CPT75_12060</name>
    <name evidence="2" type="ORF">SAMN04487884_10383</name>
</gene>
<dbReference type="EMBL" id="FOGJ01000003">
    <property type="protein sequence ID" value="SER22405.1"/>
    <property type="molecule type" value="Genomic_DNA"/>
</dbReference>
<name>A0A1H9MG29_BUTFI</name>
<dbReference type="Proteomes" id="UP000182584">
    <property type="component" value="Unassembled WGS sequence"/>
</dbReference>
<reference evidence="2 3" key="1">
    <citation type="submission" date="2016-10" db="EMBL/GenBank/DDBJ databases">
        <authorList>
            <person name="de Groot N.N."/>
        </authorList>
    </citation>
    <scope>NUCLEOTIDE SEQUENCE [LARGE SCALE GENOMIC DNA]</scope>
    <source>
        <strain evidence="2 3">AR40</strain>
    </source>
</reference>
<evidence type="ECO:0000313" key="4">
    <source>
        <dbReference type="Proteomes" id="UP000245488"/>
    </source>
</evidence>
<proteinExistence type="predicted"/>
<dbReference type="RefSeq" id="WP_022756022.1">
    <property type="nucleotide sequence ID" value="NZ_CM009896.1"/>
</dbReference>
<evidence type="ECO:0000313" key="2">
    <source>
        <dbReference type="EMBL" id="SER22405.1"/>
    </source>
</evidence>
<protein>
    <submittedName>
        <fullName evidence="2">Uncharacterized protein</fullName>
    </submittedName>
</protein>
<dbReference type="AlphaFoldDB" id="A0A1H9MG29"/>
<organism evidence="2 3">
    <name type="scientific">Butyrivibrio fibrisolvens</name>
    <dbReference type="NCBI Taxonomy" id="831"/>
    <lineage>
        <taxon>Bacteria</taxon>
        <taxon>Bacillati</taxon>
        <taxon>Bacillota</taxon>
        <taxon>Clostridia</taxon>
        <taxon>Lachnospirales</taxon>
        <taxon>Lachnospiraceae</taxon>
        <taxon>Butyrivibrio</taxon>
    </lineage>
</organism>
<evidence type="ECO:0000313" key="1">
    <source>
        <dbReference type="EMBL" id="PWT27777.1"/>
    </source>
</evidence>
<dbReference type="Proteomes" id="UP000245488">
    <property type="component" value="Chromosome"/>
</dbReference>
<accession>A0A1H9MG29</accession>
<reference evidence="1 4" key="2">
    <citation type="submission" date="2017-09" db="EMBL/GenBank/DDBJ databases">
        <title>High-quality draft genome sequence of Butyrivibrio fibrisolvens INBov1, isolated from cow rumen.</title>
        <authorList>
            <person name="Rodriguez Hernaez J."/>
            <person name="Rivarola M."/>
            <person name="Paniego N."/>
            <person name="Cravero S."/>
            <person name="Ceron Cucchi M."/>
            <person name="Martinez M.C."/>
        </authorList>
    </citation>
    <scope>NUCLEOTIDE SEQUENCE [LARGE SCALE GENOMIC DNA]</scope>
    <source>
        <strain evidence="1 4">INBov1</strain>
    </source>
</reference>
<dbReference type="OrthoDB" id="2002996at2"/>
<dbReference type="eggNOG" id="ENOG502ZNSA">
    <property type="taxonomic scope" value="Bacteria"/>
</dbReference>
<keyword evidence="4" id="KW-1185">Reference proteome</keyword>
<evidence type="ECO:0000313" key="3">
    <source>
        <dbReference type="Proteomes" id="UP000182584"/>
    </source>
</evidence>
<dbReference type="EMBL" id="NXNG01000001">
    <property type="protein sequence ID" value="PWT27777.1"/>
    <property type="molecule type" value="Genomic_DNA"/>
</dbReference>